<keyword evidence="4" id="KW-1185">Reference proteome</keyword>
<dbReference type="InterPro" id="IPR025557">
    <property type="entry name" value="DUF4282"/>
</dbReference>
<organism evidence="3 4">
    <name type="scientific">Arthrobacter stackebrandtii</name>
    <dbReference type="NCBI Taxonomy" id="272161"/>
    <lineage>
        <taxon>Bacteria</taxon>
        <taxon>Bacillati</taxon>
        <taxon>Actinomycetota</taxon>
        <taxon>Actinomycetes</taxon>
        <taxon>Micrococcales</taxon>
        <taxon>Micrococcaceae</taxon>
        <taxon>Arthrobacter</taxon>
    </lineage>
</organism>
<accession>A0ABS4YYX1</accession>
<evidence type="ECO:0000256" key="2">
    <source>
        <dbReference type="SAM" id="Phobius"/>
    </source>
</evidence>
<reference evidence="3 4" key="1">
    <citation type="submission" date="2021-03" db="EMBL/GenBank/DDBJ databases">
        <title>Sequencing the genomes of 1000 actinobacteria strains.</title>
        <authorList>
            <person name="Klenk H.-P."/>
        </authorList>
    </citation>
    <scope>NUCLEOTIDE SEQUENCE [LARGE SCALE GENOMIC DNA]</scope>
    <source>
        <strain evidence="3 4">DSM 16005</strain>
    </source>
</reference>
<comment type="caution">
    <text evidence="3">The sequence shown here is derived from an EMBL/GenBank/DDBJ whole genome shotgun (WGS) entry which is preliminary data.</text>
</comment>
<dbReference type="Pfam" id="PF14110">
    <property type="entry name" value="DUF4282"/>
    <property type="match status" value="1"/>
</dbReference>
<dbReference type="RefSeq" id="WP_209681630.1">
    <property type="nucleotide sequence ID" value="NZ_JAGIOI010000001.1"/>
</dbReference>
<evidence type="ECO:0000313" key="4">
    <source>
        <dbReference type="Proteomes" id="UP000711614"/>
    </source>
</evidence>
<feature type="region of interest" description="Disordered" evidence="1">
    <location>
        <begin position="100"/>
        <end position="126"/>
    </location>
</feature>
<keyword evidence="2" id="KW-0812">Transmembrane</keyword>
<dbReference type="EMBL" id="JAGIOI010000001">
    <property type="protein sequence ID" value="MBP2413992.1"/>
    <property type="molecule type" value="Genomic_DNA"/>
</dbReference>
<evidence type="ECO:0000313" key="3">
    <source>
        <dbReference type="EMBL" id="MBP2413992.1"/>
    </source>
</evidence>
<sequence>MTVGGIVKELFDLSFTRFVAPSVARIVYIVQIVVVALSYLIGVIAAFSEGIGLGLFVLVIVGPLLAVFYLVLARVGLESLIATIRTAENTAELVRLQGGNYPTAQQGTPPNYPPAPQDLPPAPPQF</sequence>
<keyword evidence="2" id="KW-1133">Transmembrane helix</keyword>
<name>A0ABS4YYX1_9MICC</name>
<dbReference type="Proteomes" id="UP000711614">
    <property type="component" value="Unassembled WGS sequence"/>
</dbReference>
<feature type="transmembrane region" description="Helical" evidence="2">
    <location>
        <begin position="26"/>
        <end position="47"/>
    </location>
</feature>
<proteinExistence type="predicted"/>
<protein>
    <recommendedName>
        <fullName evidence="5">DUF4282 domain-containing protein</fullName>
    </recommendedName>
</protein>
<feature type="compositionally biased region" description="Pro residues" evidence="1">
    <location>
        <begin position="110"/>
        <end position="126"/>
    </location>
</feature>
<evidence type="ECO:0000256" key="1">
    <source>
        <dbReference type="SAM" id="MobiDB-lite"/>
    </source>
</evidence>
<keyword evidence="2" id="KW-0472">Membrane</keyword>
<gene>
    <name evidence="3" type="ORF">JOF48_002791</name>
</gene>
<evidence type="ECO:0008006" key="5">
    <source>
        <dbReference type="Google" id="ProtNLM"/>
    </source>
</evidence>
<feature type="transmembrane region" description="Helical" evidence="2">
    <location>
        <begin position="53"/>
        <end position="72"/>
    </location>
</feature>